<accession>A0A7W0BXV2</accession>
<dbReference type="Proteomes" id="UP000523087">
    <property type="component" value="Unassembled WGS sequence"/>
</dbReference>
<evidence type="ECO:0000313" key="3">
    <source>
        <dbReference type="EMBL" id="MBA2874941.1"/>
    </source>
</evidence>
<dbReference type="GO" id="GO:0008933">
    <property type="term" value="F:peptidoglycan lytic transglycosylase activity"/>
    <property type="evidence" value="ECO:0007669"/>
    <property type="project" value="InterPro"/>
</dbReference>
<dbReference type="PROSITE" id="PS00922">
    <property type="entry name" value="TRANSGLYCOSYLASE"/>
    <property type="match status" value="1"/>
</dbReference>
<dbReference type="AlphaFoldDB" id="A0A7W0BXV2"/>
<evidence type="ECO:0000256" key="1">
    <source>
        <dbReference type="ARBA" id="ARBA00007734"/>
    </source>
</evidence>
<dbReference type="Pfam" id="PF01464">
    <property type="entry name" value="SLT"/>
    <property type="match status" value="1"/>
</dbReference>
<dbReference type="GO" id="GO:0000270">
    <property type="term" value="P:peptidoglycan metabolic process"/>
    <property type="evidence" value="ECO:0007669"/>
    <property type="project" value="InterPro"/>
</dbReference>
<proteinExistence type="inferred from homology"/>
<evidence type="ECO:0000313" key="4">
    <source>
        <dbReference type="Proteomes" id="UP000523087"/>
    </source>
</evidence>
<dbReference type="InterPro" id="IPR023346">
    <property type="entry name" value="Lysozyme-like_dom_sf"/>
</dbReference>
<sequence>MNIQQLKLLLELQALQNLSTNRSQNEGITDSQWSFQDLLAQFITEQQTNEQPKLSLSLSPSSMIATQNQAASEDIDALIMQASEKYDVDPQLIKAVIRHESNFNPNARSGAGAAGLMQLMPSTAKMLGVKNVWDPAQNIEGGTKYLRQLLDRYNGNIELALAAYNAGPGNVDRYGGIPPFTETKAYVQKVLDTYYS</sequence>
<dbReference type="RefSeq" id="WP_181555794.1">
    <property type="nucleotide sequence ID" value="NZ_CP064060.1"/>
</dbReference>
<gene>
    <name evidence="3" type="ORF">HNR31_001712</name>
</gene>
<comment type="similarity">
    <text evidence="1">Belongs to the transglycosylase Slt family.</text>
</comment>
<protein>
    <submittedName>
        <fullName evidence="3">Soluble lytic murein transglycosylase-like protein</fullName>
    </submittedName>
</protein>
<dbReference type="GO" id="GO:0016020">
    <property type="term" value="C:membrane"/>
    <property type="evidence" value="ECO:0007669"/>
    <property type="project" value="InterPro"/>
</dbReference>
<dbReference type="EMBL" id="JACDUT010000004">
    <property type="protein sequence ID" value="MBA2874941.1"/>
    <property type="molecule type" value="Genomic_DNA"/>
</dbReference>
<evidence type="ECO:0000259" key="2">
    <source>
        <dbReference type="Pfam" id="PF01464"/>
    </source>
</evidence>
<dbReference type="Gene3D" id="1.10.530.10">
    <property type="match status" value="1"/>
</dbReference>
<dbReference type="PANTHER" id="PTHR37423">
    <property type="entry name" value="SOLUBLE LYTIC MUREIN TRANSGLYCOSYLASE-RELATED"/>
    <property type="match status" value="1"/>
</dbReference>
<dbReference type="PANTHER" id="PTHR37423:SF2">
    <property type="entry name" value="MEMBRANE-BOUND LYTIC MUREIN TRANSGLYCOSYLASE C"/>
    <property type="match status" value="1"/>
</dbReference>
<dbReference type="InterPro" id="IPR008258">
    <property type="entry name" value="Transglycosylase_SLT_dom_1"/>
</dbReference>
<feature type="domain" description="Transglycosylase SLT" evidence="2">
    <location>
        <begin position="78"/>
        <end position="184"/>
    </location>
</feature>
<comment type="caution">
    <text evidence="3">The sequence shown here is derived from an EMBL/GenBank/DDBJ whole genome shotgun (WGS) entry which is preliminary data.</text>
</comment>
<keyword evidence="4" id="KW-1185">Reference proteome</keyword>
<reference evidence="3 4" key="1">
    <citation type="submission" date="2020-07" db="EMBL/GenBank/DDBJ databases">
        <title>Genomic Encyclopedia of Type Strains, Phase IV (KMG-IV): sequencing the most valuable type-strain genomes for metagenomic binning, comparative biology and taxonomic classification.</title>
        <authorList>
            <person name="Goeker M."/>
        </authorList>
    </citation>
    <scope>NUCLEOTIDE SEQUENCE [LARGE SCALE GENOMIC DNA]</scope>
    <source>
        <strain evidence="3 4">DSM 15730</strain>
    </source>
</reference>
<dbReference type="InterPro" id="IPR000189">
    <property type="entry name" value="Transglyc_AS"/>
</dbReference>
<name>A0A7W0BXV2_9BACL</name>
<dbReference type="CDD" id="cd00254">
    <property type="entry name" value="LT-like"/>
    <property type="match status" value="1"/>
</dbReference>
<dbReference type="SUPFAM" id="SSF53955">
    <property type="entry name" value="Lysozyme-like"/>
    <property type="match status" value="1"/>
</dbReference>
<organism evidence="3 4">
    <name type="scientific">Thermaerobacillus caldiproteolyticus</name>
    <dbReference type="NCBI Taxonomy" id="247480"/>
    <lineage>
        <taxon>Bacteria</taxon>
        <taxon>Bacillati</taxon>
        <taxon>Bacillota</taxon>
        <taxon>Bacilli</taxon>
        <taxon>Bacillales</taxon>
        <taxon>Anoxybacillaceae</taxon>
        <taxon>Thermaerobacillus</taxon>
    </lineage>
</organism>